<comment type="catalytic activity">
    <reaction evidence="1">
        <text>ATP + protein L-histidine = ADP + protein N-phospho-L-histidine.</text>
        <dbReference type="EC" id="2.7.13.3"/>
    </reaction>
</comment>
<name>A0ABT0FUW1_9ACTN</name>
<evidence type="ECO:0000313" key="14">
    <source>
        <dbReference type="Proteomes" id="UP001317259"/>
    </source>
</evidence>
<keyword evidence="10" id="KW-1133">Transmembrane helix</keyword>
<feature type="transmembrane region" description="Helical" evidence="10">
    <location>
        <begin position="352"/>
        <end position="374"/>
    </location>
</feature>
<dbReference type="InterPro" id="IPR050482">
    <property type="entry name" value="Sensor_HK_TwoCompSys"/>
</dbReference>
<feature type="transmembrane region" description="Helical" evidence="10">
    <location>
        <begin position="301"/>
        <end position="317"/>
    </location>
</feature>
<dbReference type="Pfam" id="PF02518">
    <property type="entry name" value="HATPase_c"/>
    <property type="match status" value="1"/>
</dbReference>
<keyword evidence="4" id="KW-0808">Transferase</keyword>
<keyword evidence="10" id="KW-0812">Transmembrane</keyword>
<keyword evidence="8" id="KW-0902">Two-component regulatory system</keyword>
<feature type="transmembrane region" description="Helical" evidence="10">
    <location>
        <begin position="324"/>
        <end position="340"/>
    </location>
</feature>
<feature type="transmembrane region" description="Helical" evidence="10">
    <location>
        <begin position="277"/>
        <end position="295"/>
    </location>
</feature>
<keyword evidence="6 13" id="KW-0418">Kinase</keyword>
<gene>
    <name evidence="13" type="ORF">MF672_020320</name>
</gene>
<dbReference type="Gene3D" id="3.30.565.10">
    <property type="entry name" value="Histidine kinase-like ATPase, C-terminal domain"/>
    <property type="match status" value="2"/>
</dbReference>
<keyword evidence="10" id="KW-0472">Membrane</keyword>
<evidence type="ECO:0000256" key="6">
    <source>
        <dbReference type="ARBA" id="ARBA00022777"/>
    </source>
</evidence>
<evidence type="ECO:0000313" key="13">
    <source>
        <dbReference type="EMBL" id="MCK2216125.1"/>
    </source>
</evidence>
<feature type="region of interest" description="Disordered" evidence="9">
    <location>
        <begin position="588"/>
        <end position="607"/>
    </location>
</feature>
<evidence type="ECO:0000256" key="3">
    <source>
        <dbReference type="ARBA" id="ARBA00022553"/>
    </source>
</evidence>
<protein>
    <recommendedName>
        <fullName evidence="2">histidine kinase</fullName>
        <ecNumber evidence="2">2.7.13.3</ecNumber>
    </recommendedName>
</protein>
<feature type="compositionally biased region" description="Basic and acidic residues" evidence="9">
    <location>
        <begin position="598"/>
        <end position="607"/>
    </location>
</feature>
<dbReference type="PANTHER" id="PTHR24421">
    <property type="entry name" value="NITRATE/NITRITE SENSOR PROTEIN NARX-RELATED"/>
    <property type="match status" value="1"/>
</dbReference>
<dbReference type="Pfam" id="PF07730">
    <property type="entry name" value="HisKA_3"/>
    <property type="match status" value="1"/>
</dbReference>
<dbReference type="Gene3D" id="1.20.5.1930">
    <property type="match status" value="1"/>
</dbReference>
<keyword evidence="3" id="KW-0597">Phosphoprotein</keyword>
<evidence type="ECO:0000256" key="4">
    <source>
        <dbReference type="ARBA" id="ARBA00022679"/>
    </source>
</evidence>
<accession>A0ABT0FUW1</accession>
<evidence type="ECO:0000259" key="12">
    <source>
        <dbReference type="Pfam" id="PF07730"/>
    </source>
</evidence>
<evidence type="ECO:0000256" key="10">
    <source>
        <dbReference type="SAM" id="Phobius"/>
    </source>
</evidence>
<comment type="caution">
    <text evidence="13">The sequence shown here is derived from an EMBL/GenBank/DDBJ whole genome shotgun (WGS) entry which is preliminary data.</text>
</comment>
<feature type="transmembrane region" description="Helical" evidence="10">
    <location>
        <begin position="246"/>
        <end position="265"/>
    </location>
</feature>
<evidence type="ECO:0000256" key="2">
    <source>
        <dbReference type="ARBA" id="ARBA00012438"/>
    </source>
</evidence>
<dbReference type="PANTHER" id="PTHR24421:SF10">
    <property type="entry name" value="NITRATE_NITRITE SENSOR PROTEIN NARQ"/>
    <property type="match status" value="1"/>
</dbReference>
<dbReference type="InterPro" id="IPR011712">
    <property type="entry name" value="Sig_transdc_His_kin_sub3_dim/P"/>
</dbReference>
<dbReference type="EC" id="2.7.13.3" evidence="2"/>
<dbReference type="Proteomes" id="UP001317259">
    <property type="component" value="Unassembled WGS sequence"/>
</dbReference>
<proteinExistence type="predicted"/>
<keyword evidence="5" id="KW-0547">Nucleotide-binding</keyword>
<evidence type="ECO:0000259" key="11">
    <source>
        <dbReference type="Pfam" id="PF02518"/>
    </source>
</evidence>
<evidence type="ECO:0000256" key="7">
    <source>
        <dbReference type="ARBA" id="ARBA00022840"/>
    </source>
</evidence>
<organism evidence="13 14">
    <name type="scientific">Actinomadura luzonensis</name>
    <dbReference type="NCBI Taxonomy" id="2805427"/>
    <lineage>
        <taxon>Bacteria</taxon>
        <taxon>Bacillati</taxon>
        <taxon>Actinomycetota</taxon>
        <taxon>Actinomycetes</taxon>
        <taxon>Streptosporangiales</taxon>
        <taxon>Thermomonosporaceae</taxon>
        <taxon>Actinomadura</taxon>
    </lineage>
</organism>
<dbReference type="InterPro" id="IPR003594">
    <property type="entry name" value="HATPase_dom"/>
</dbReference>
<dbReference type="SUPFAM" id="SSF55874">
    <property type="entry name" value="ATPase domain of HSP90 chaperone/DNA topoisomerase II/histidine kinase"/>
    <property type="match status" value="2"/>
</dbReference>
<dbReference type="InterPro" id="IPR036890">
    <property type="entry name" value="HATPase_C_sf"/>
</dbReference>
<feature type="domain" description="Signal transduction histidine kinase subgroup 3 dimerisation and phosphoacceptor" evidence="12">
    <location>
        <begin position="401"/>
        <end position="468"/>
    </location>
</feature>
<feature type="domain" description="Histidine kinase/HSP90-like ATPase" evidence="11">
    <location>
        <begin position="505"/>
        <end position="590"/>
    </location>
</feature>
<sequence>MQAQSARRLLAADPERVGPLLSRLAGDLMDAGAELRELAHGIYPPQLAQYGLEAALRAAARRAPIPVTVRATGLGRYPPEIEISVYFCLLEALRNAVAHAGGAAAVTIALLDRNGLSFDCRDTGAGATREAVRAGHDFVDMTDRLGAVGGTLTIATEPGGGLRLHGHLPRAALESAGVTRARREPGTALVSGLRRVWELTARAYALVQRDPYPRRYIASGLLATLAVAAAGDVAAAVAFARTRDPGLPALAVAAAVVALLALAGLRTVRRGPIERVIALSAVNTWCFGLVLTAVVPAALPYAALVVVAPVLLSVAYLPREGFKAVMAGTMTAAVAVAVAGRLSPGVVPGDPLWAGLLVIVAVVLALTRVCYLAWQNHVMLVARAEALQGSRARLVAAADRERRAIERNLHDGAQQRLVAAAVQARVAQRLLPAQPARVEPLLARLAEDLREAAAELRDLAHGIYPPQLAQFGLEAALRAAARHSPLPATVHAAGLGRYPPEIEVNVYFCLLEALQNAIKHAGERATVTIALEERDGLTFDFRDTGGGARPETVLAGHGITNMTDRLGAVGGSLTLDTCPGGGLRLRGVVPRPPGPAEGADHGGVDGL</sequence>
<dbReference type="EMBL" id="JAKRKC020000001">
    <property type="protein sequence ID" value="MCK2216125.1"/>
    <property type="molecule type" value="Genomic_DNA"/>
</dbReference>
<evidence type="ECO:0000256" key="5">
    <source>
        <dbReference type="ARBA" id="ARBA00022741"/>
    </source>
</evidence>
<feature type="transmembrane region" description="Helical" evidence="10">
    <location>
        <begin position="216"/>
        <end position="240"/>
    </location>
</feature>
<evidence type="ECO:0000256" key="9">
    <source>
        <dbReference type="SAM" id="MobiDB-lite"/>
    </source>
</evidence>
<evidence type="ECO:0000256" key="8">
    <source>
        <dbReference type="ARBA" id="ARBA00023012"/>
    </source>
</evidence>
<dbReference type="GO" id="GO:0016301">
    <property type="term" value="F:kinase activity"/>
    <property type="evidence" value="ECO:0007669"/>
    <property type="project" value="UniProtKB-KW"/>
</dbReference>
<reference evidence="13 14" key="1">
    <citation type="submission" date="2022-04" db="EMBL/GenBank/DDBJ databases">
        <title>Genome draft of Actinomadura sp. ATCC 31491.</title>
        <authorList>
            <person name="Shi X."/>
            <person name="Du Y."/>
        </authorList>
    </citation>
    <scope>NUCLEOTIDE SEQUENCE [LARGE SCALE GENOMIC DNA]</scope>
    <source>
        <strain evidence="13 14">ATCC 31491</strain>
    </source>
</reference>
<evidence type="ECO:0000256" key="1">
    <source>
        <dbReference type="ARBA" id="ARBA00000085"/>
    </source>
</evidence>
<keyword evidence="7" id="KW-0067">ATP-binding</keyword>
<dbReference type="CDD" id="cd16917">
    <property type="entry name" value="HATPase_UhpB-NarQ-NarX-like"/>
    <property type="match status" value="1"/>
</dbReference>
<keyword evidence="14" id="KW-1185">Reference proteome</keyword>